<evidence type="ECO:0000256" key="2">
    <source>
        <dbReference type="SAM" id="MobiDB-lite"/>
    </source>
</evidence>
<dbReference type="SMART" id="SM00422">
    <property type="entry name" value="HTH_MERR"/>
    <property type="match status" value="1"/>
</dbReference>
<dbReference type="InterPro" id="IPR009061">
    <property type="entry name" value="DNA-bd_dom_put_sf"/>
</dbReference>
<name>A0ABS2KWB9_9NOCA</name>
<dbReference type="PRINTS" id="PR00040">
    <property type="entry name" value="HTHMERR"/>
</dbReference>
<feature type="region of interest" description="Disordered" evidence="2">
    <location>
        <begin position="256"/>
        <end position="277"/>
    </location>
</feature>
<evidence type="ECO:0000313" key="4">
    <source>
        <dbReference type="EMBL" id="MBM7416245.1"/>
    </source>
</evidence>
<dbReference type="GO" id="GO:0003677">
    <property type="term" value="F:DNA binding"/>
    <property type="evidence" value="ECO:0007669"/>
    <property type="project" value="UniProtKB-KW"/>
</dbReference>
<dbReference type="Pfam" id="PF13411">
    <property type="entry name" value="MerR_1"/>
    <property type="match status" value="1"/>
</dbReference>
<comment type="caution">
    <text evidence="4">The sequence shown here is derived from an EMBL/GenBank/DDBJ whole genome shotgun (WGS) entry which is preliminary data.</text>
</comment>
<proteinExistence type="predicted"/>
<dbReference type="PROSITE" id="PS50937">
    <property type="entry name" value="HTH_MERR_2"/>
    <property type="match status" value="1"/>
</dbReference>
<feature type="domain" description="HTH merR-type" evidence="3">
    <location>
        <begin position="24"/>
        <end position="92"/>
    </location>
</feature>
<keyword evidence="5" id="KW-1185">Reference proteome</keyword>
<reference evidence="4 5" key="1">
    <citation type="submission" date="2021-01" db="EMBL/GenBank/DDBJ databases">
        <title>Genomics of switchgrass bacterial isolates.</title>
        <authorList>
            <person name="Shade A."/>
        </authorList>
    </citation>
    <scope>NUCLEOTIDE SEQUENCE [LARGE SCALE GENOMIC DNA]</scope>
    <source>
        <strain evidence="4 5">PvP111</strain>
    </source>
</reference>
<dbReference type="EMBL" id="JAFBBK010000001">
    <property type="protein sequence ID" value="MBM7416245.1"/>
    <property type="molecule type" value="Genomic_DNA"/>
</dbReference>
<accession>A0ABS2KWB9</accession>
<evidence type="ECO:0000256" key="1">
    <source>
        <dbReference type="ARBA" id="ARBA00023125"/>
    </source>
</evidence>
<dbReference type="RefSeq" id="WP_307806022.1">
    <property type="nucleotide sequence ID" value="NZ_JAFBBK010000001.1"/>
</dbReference>
<dbReference type="InterPro" id="IPR000551">
    <property type="entry name" value="MerR-type_HTH_dom"/>
</dbReference>
<dbReference type="Proteomes" id="UP000703038">
    <property type="component" value="Unassembled WGS sequence"/>
</dbReference>
<protein>
    <submittedName>
        <fullName evidence="4">DNA-binding transcriptional MerR regulator</fullName>
    </submittedName>
</protein>
<dbReference type="InterPro" id="IPR047057">
    <property type="entry name" value="MerR_fam"/>
</dbReference>
<evidence type="ECO:0000259" key="3">
    <source>
        <dbReference type="PROSITE" id="PS50937"/>
    </source>
</evidence>
<dbReference type="Gene3D" id="1.10.1660.10">
    <property type="match status" value="1"/>
</dbReference>
<dbReference type="SUPFAM" id="SSF46955">
    <property type="entry name" value="Putative DNA-binding domain"/>
    <property type="match status" value="1"/>
</dbReference>
<dbReference type="PANTHER" id="PTHR30204">
    <property type="entry name" value="REDOX-CYCLING DRUG-SENSING TRANSCRIPTIONAL ACTIVATOR SOXR"/>
    <property type="match status" value="1"/>
</dbReference>
<feature type="compositionally biased region" description="Polar residues" evidence="2">
    <location>
        <begin position="264"/>
        <end position="277"/>
    </location>
</feature>
<keyword evidence="1 4" id="KW-0238">DNA-binding</keyword>
<gene>
    <name evidence="4" type="ORF">JOE42_002978</name>
</gene>
<dbReference type="PANTHER" id="PTHR30204:SF93">
    <property type="entry name" value="HTH MERR-TYPE DOMAIN-CONTAINING PROTEIN"/>
    <property type="match status" value="1"/>
</dbReference>
<sequence length="277" mass="30533">MPDSPLDDARSRDPRDLRRVGLTEYRIDDLAREAGVSVRNVRVYQDRGLLPPPRKVGRTGWYDESHLARLQMISRMLDRGYTFVTISELLTAAQYGLRVEDVLGTEDPDGAANVDHPARLTRDEIDTMFDGRISDDDLTRAEALDVFSRDGDGYRIENPALVRAAKVLFDAGLALPDILSRTERVHQDLTSVSQQFVRLVVDRFVPGGADPFTLDPSELSAMADLITTLRPLASRAVQALFSETMDAEIVHAMEKALSGDSDGNGASTSSSARTGDR</sequence>
<organism evidence="4 5">
    <name type="scientific">Rhodococcoides corynebacterioides</name>
    <dbReference type="NCBI Taxonomy" id="53972"/>
    <lineage>
        <taxon>Bacteria</taxon>
        <taxon>Bacillati</taxon>
        <taxon>Actinomycetota</taxon>
        <taxon>Actinomycetes</taxon>
        <taxon>Mycobacteriales</taxon>
        <taxon>Nocardiaceae</taxon>
        <taxon>Rhodococcoides</taxon>
    </lineage>
</organism>
<evidence type="ECO:0000313" key="5">
    <source>
        <dbReference type="Proteomes" id="UP000703038"/>
    </source>
</evidence>